<dbReference type="Proteomes" id="UP001153365">
    <property type="component" value="Unassembled WGS sequence"/>
</dbReference>
<evidence type="ECO:0000256" key="3">
    <source>
        <dbReference type="SAM" id="MobiDB-lite"/>
    </source>
</evidence>
<evidence type="ECO:0000256" key="1">
    <source>
        <dbReference type="ARBA" id="ARBA00010883"/>
    </source>
</evidence>
<feature type="compositionally biased region" description="Low complexity" evidence="3">
    <location>
        <begin position="667"/>
        <end position="683"/>
    </location>
</feature>
<keyword evidence="7" id="KW-1185">Reference proteome</keyword>
<proteinExistence type="inferred from homology"/>
<feature type="region of interest" description="Disordered" evidence="3">
    <location>
        <begin position="909"/>
        <end position="934"/>
    </location>
</feature>
<feature type="region of interest" description="Disordered" evidence="3">
    <location>
        <begin position="979"/>
        <end position="1007"/>
    </location>
</feature>
<evidence type="ECO:0000256" key="4">
    <source>
        <dbReference type="SAM" id="Phobius"/>
    </source>
</evidence>
<dbReference type="GO" id="GO:0035091">
    <property type="term" value="F:phosphatidylinositol binding"/>
    <property type="evidence" value="ECO:0007669"/>
    <property type="project" value="InterPro"/>
</dbReference>
<dbReference type="InterPro" id="IPR036871">
    <property type="entry name" value="PX_dom_sf"/>
</dbReference>
<feature type="transmembrane region" description="Helical" evidence="4">
    <location>
        <begin position="23"/>
        <end position="52"/>
    </location>
</feature>
<dbReference type="InterPro" id="IPR003114">
    <property type="entry name" value="Phox_assoc"/>
</dbReference>
<organism evidence="6 7">
    <name type="scientific">Phakopsora pachyrhizi</name>
    <name type="common">Asian soybean rust disease fungus</name>
    <dbReference type="NCBI Taxonomy" id="170000"/>
    <lineage>
        <taxon>Eukaryota</taxon>
        <taxon>Fungi</taxon>
        <taxon>Dikarya</taxon>
        <taxon>Basidiomycota</taxon>
        <taxon>Pucciniomycotina</taxon>
        <taxon>Pucciniomycetes</taxon>
        <taxon>Pucciniales</taxon>
        <taxon>Phakopsoraceae</taxon>
        <taxon>Phakopsora</taxon>
    </lineage>
</organism>
<feature type="compositionally biased region" description="Polar residues" evidence="3">
    <location>
        <begin position="1065"/>
        <end position="1075"/>
    </location>
</feature>
<protein>
    <recommendedName>
        <fullName evidence="5">PXA domain-containing protein</fullName>
    </recommendedName>
</protein>
<dbReference type="SMART" id="SM00313">
    <property type="entry name" value="PXA"/>
    <property type="match status" value="1"/>
</dbReference>
<evidence type="ECO:0000313" key="6">
    <source>
        <dbReference type="EMBL" id="CAH7672998.1"/>
    </source>
</evidence>
<keyword evidence="4" id="KW-0812">Transmembrane</keyword>
<reference evidence="6" key="1">
    <citation type="submission" date="2022-06" db="EMBL/GenBank/DDBJ databases">
        <authorList>
            <consortium name="SYNGENTA / RWTH Aachen University"/>
        </authorList>
    </citation>
    <scope>NUCLEOTIDE SEQUENCE</scope>
</reference>
<evidence type="ECO:0000259" key="5">
    <source>
        <dbReference type="SMART" id="SM00313"/>
    </source>
</evidence>
<feature type="compositionally biased region" description="Polar residues" evidence="3">
    <location>
        <begin position="563"/>
        <end position="585"/>
    </location>
</feature>
<feature type="domain" description="PXA" evidence="5">
    <location>
        <begin position="115"/>
        <end position="271"/>
    </location>
</feature>
<keyword evidence="4" id="KW-1133">Transmembrane helix</keyword>
<dbReference type="Gene3D" id="3.30.1520.10">
    <property type="entry name" value="Phox-like domain"/>
    <property type="match status" value="1"/>
</dbReference>
<accession>A0AAV0ATS9</accession>
<dbReference type="InterPro" id="IPR013937">
    <property type="entry name" value="Sorting_nexin_C"/>
</dbReference>
<dbReference type="Pfam" id="PF02194">
    <property type="entry name" value="PXA"/>
    <property type="match status" value="1"/>
</dbReference>
<feature type="compositionally biased region" description="Acidic residues" evidence="3">
    <location>
        <begin position="640"/>
        <end position="649"/>
    </location>
</feature>
<dbReference type="PANTHER" id="PTHR22775:SF3">
    <property type="entry name" value="SORTING NEXIN-13"/>
    <property type="match status" value="1"/>
</dbReference>
<dbReference type="CDD" id="cd06093">
    <property type="entry name" value="PX_domain"/>
    <property type="match status" value="1"/>
</dbReference>
<sequence length="1258" mass="140089">MENTSELSSSRPQAGPQLQNSQLFLLAGSLGFVLVLIRLGPFSFILIIFTAFTLCALPEFRQIVDGFIGNSLSAQQRLKDSFPRSVEQNLSELNQSKPGSIQKNLTTEINLDVVPKPLVEAFGQIFELIIRDFVGSWYNLPSVSTGDPEFLRQVRLVLDHVLMKVYIKISTKSSKETLIYLIGCLSMNLVRELNDLSNRSCTKSRSAQRTSQTRRISQEILLTLGPPSVTLSSLPLTLLSEILTVQIVSTTNSFDGDWFNSFIIQTLGSSPSSQVPSEIVEPLEVLYSNQAFSGSQQNIESIGLTGNDVISFYLKNFSNFGSSSSTDSLADFIPDQLKDLFEKTPTWKSDLKLDEFTLKDLLSVENITGPGCLIKPDDMIDPERENLVRIWNQLDSFRRISHLSDLDRATVKSDAISLLSALVMFMNQTMDRFVEREKSQEKKDLLSSKWKSVAVETLRRLESPTLNGQTLFANLQEWIVELLYSSQNVSTQSDVRGGEAFKAISTEKQTKDTSNISRITNGDEIRTMLMAMPSVPPASQSSREPPSYDLGDPHPPPLDKSLKANNPKVNQAQSRDRSASFTRTAASPPDSEMGASPPRQSFTMKEVNDPIKQMNHADSRISPTTSRLAYHIPEDGDLTDDYSFDELNESGDMGTSVLDKPSRDRMPSVSSSKGSSRPGSRRQSNAEPSSLTPNRSSSGRPSPPTSVTRPHFTVTVTDMSSSSAFDPKTGLIKQKKEIEIMIAIESQLVSGFIVTRKWTEFEKLDSELNKLKLVGIGTKAFPRALLPSHLNFKTIDHLLRESQAYLDCLLNNDKYFQSEPVRKFFAKERSGSSSNGPILNLFNSTQSTLDSIGKGVANVGKEVVNKPVDLAAQGFNRLSKGVLRGLSLSGPSTQRIEDQVEVIQKSIDEERREAQNNQHSTIKDLKTERRSTESVSEISEDLIKRHSENFVSNITPEKQKDSPLEWEGSVEMDLSNTTVEEFRPDPSREISSRNAEDLEQSNAIENLPAEPKRIVEVENVFEKPIKPINLQPKEPKPNSSGRTTVMNSVESSEFSTFTFQSSPSKKNTQPIADQSQTVKLNEQEFDAVIVGMMSVLEAAYGLESNGSISSGWSMRRGVLRILETVLRTTSWNGLIRKSIGDGLSRVSNVESVASIVGDVRESLWPGGVWFSEARSEREEIERRKRKEKKDEDLEEERRRRKDEAKKLFLDSWASLKIGLGSNATEAAASKVFEVFQDGGCEVIIHALIIDVIRILLLL</sequence>
<feature type="compositionally biased region" description="Low complexity" evidence="3">
    <location>
        <begin position="692"/>
        <end position="710"/>
    </location>
</feature>
<feature type="region of interest" description="Disordered" evidence="3">
    <location>
        <begin position="640"/>
        <end position="710"/>
    </location>
</feature>
<dbReference type="Pfam" id="PF08628">
    <property type="entry name" value="Nexin_C"/>
    <property type="match status" value="1"/>
</dbReference>
<comment type="caution">
    <text evidence="6">The sequence shown here is derived from an EMBL/GenBank/DDBJ whole genome shotgun (WGS) entry which is preliminary data.</text>
</comment>
<dbReference type="PANTHER" id="PTHR22775">
    <property type="entry name" value="SORTING NEXIN"/>
    <property type="match status" value="1"/>
</dbReference>
<evidence type="ECO:0000256" key="2">
    <source>
        <dbReference type="SAM" id="Coils"/>
    </source>
</evidence>
<feature type="coiled-coil region" evidence="2">
    <location>
        <begin position="1170"/>
        <end position="1206"/>
    </location>
</feature>
<dbReference type="AlphaFoldDB" id="A0AAV0ATS9"/>
<name>A0AAV0ATS9_PHAPC</name>
<evidence type="ECO:0000313" key="7">
    <source>
        <dbReference type="Proteomes" id="UP001153365"/>
    </source>
</evidence>
<keyword evidence="4" id="KW-0472">Membrane</keyword>
<feature type="region of interest" description="Disordered" evidence="3">
    <location>
        <begin position="1056"/>
        <end position="1075"/>
    </location>
</feature>
<dbReference type="EMBL" id="CALTRL010001556">
    <property type="protein sequence ID" value="CAH7672998.1"/>
    <property type="molecule type" value="Genomic_DNA"/>
</dbReference>
<feature type="region of interest" description="Disordered" evidence="3">
    <location>
        <begin position="534"/>
        <end position="602"/>
    </location>
</feature>
<keyword evidence="2" id="KW-0175">Coiled coil</keyword>
<feature type="compositionally biased region" description="Basic and acidic residues" evidence="3">
    <location>
        <begin position="921"/>
        <end position="932"/>
    </location>
</feature>
<feature type="compositionally biased region" description="Basic and acidic residues" evidence="3">
    <location>
        <begin position="980"/>
        <end position="996"/>
    </location>
</feature>
<gene>
    <name evidence="6" type="ORF">PPACK8108_LOCUS7859</name>
</gene>
<comment type="similarity">
    <text evidence="1">Belongs to the sorting nexin family.</text>
</comment>
<dbReference type="SUPFAM" id="SSF64268">
    <property type="entry name" value="PX domain"/>
    <property type="match status" value="1"/>
</dbReference>